<dbReference type="InterPro" id="IPR029063">
    <property type="entry name" value="SAM-dependent_MTases_sf"/>
</dbReference>
<comment type="caution">
    <text evidence="8">The sequence shown here is derived from an EMBL/GenBank/DDBJ whole genome shotgun (WGS) entry which is preliminary data.</text>
</comment>
<evidence type="ECO:0000256" key="5">
    <source>
        <dbReference type="ARBA" id="ARBA00022691"/>
    </source>
</evidence>
<dbReference type="AlphaFoldDB" id="A0A0M2V0D2"/>
<dbReference type="SUPFAM" id="SSF53335">
    <property type="entry name" value="S-adenosyl-L-methionine-dependent methyltransferases"/>
    <property type="match status" value="1"/>
</dbReference>
<dbReference type="Gene3D" id="3.40.50.150">
    <property type="entry name" value="Vaccinia Virus protein VP39"/>
    <property type="match status" value="1"/>
</dbReference>
<feature type="domain" description="DNA methylase N-4/N-6" evidence="7">
    <location>
        <begin position="142"/>
        <end position="425"/>
    </location>
</feature>
<keyword evidence="4 8" id="KW-0808">Transferase</keyword>
<dbReference type="EMBL" id="LAQJ01000086">
    <property type="protein sequence ID" value="KKO20656.1"/>
    <property type="molecule type" value="Genomic_DNA"/>
</dbReference>
<evidence type="ECO:0000313" key="8">
    <source>
        <dbReference type="EMBL" id="KKO20656.1"/>
    </source>
</evidence>
<evidence type="ECO:0000256" key="6">
    <source>
        <dbReference type="ARBA" id="ARBA00047942"/>
    </source>
</evidence>
<dbReference type="InterPro" id="IPR002941">
    <property type="entry name" value="DNA_methylase_N4/N6"/>
</dbReference>
<dbReference type="GO" id="GO:0003677">
    <property type="term" value="F:DNA binding"/>
    <property type="evidence" value="ECO:0007669"/>
    <property type="project" value="InterPro"/>
</dbReference>
<dbReference type="Proteomes" id="UP000034954">
    <property type="component" value="Unassembled WGS sequence"/>
</dbReference>
<organism evidence="8 9">
    <name type="scientific">Candidatus Brocadia fulgida</name>
    <dbReference type="NCBI Taxonomy" id="380242"/>
    <lineage>
        <taxon>Bacteria</taxon>
        <taxon>Pseudomonadati</taxon>
        <taxon>Planctomycetota</taxon>
        <taxon>Candidatus Brocadiia</taxon>
        <taxon>Candidatus Brocadiales</taxon>
        <taxon>Candidatus Brocadiaceae</taxon>
        <taxon>Candidatus Brocadia</taxon>
    </lineage>
</organism>
<dbReference type="Pfam" id="PF01555">
    <property type="entry name" value="N6_N4_Mtase"/>
    <property type="match status" value="1"/>
</dbReference>
<evidence type="ECO:0000256" key="3">
    <source>
        <dbReference type="ARBA" id="ARBA00022603"/>
    </source>
</evidence>
<dbReference type="PROSITE" id="PS00092">
    <property type="entry name" value="N6_MTASE"/>
    <property type="match status" value="1"/>
</dbReference>
<dbReference type="PRINTS" id="PR00506">
    <property type="entry name" value="D21N6MTFRASE"/>
</dbReference>
<evidence type="ECO:0000256" key="2">
    <source>
        <dbReference type="ARBA" id="ARBA00011900"/>
    </source>
</evidence>
<dbReference type="EC" id="2.1.1.72" evidence="2"/>
<protein>
    <recommendedName>
        <fullName evidence="2">site-specific DNA-methyltransferase (adenine-specific)</fullName>
        <ecNumber evidence="2">2.1.1.72</ecNumber>
    </recommendedName>
</protein>
<dbReference type="InterPro" id="IPR002052">
    <property type="entry name" value="DNA_methylase_N6_adenine_CS"/>
</dbReference>
<proteinExistence type="inferred from homology"/>
<dbReference type="InterPro" id="IPR002295">
    <property type="entry name" value="N4/N6-MTase_EcoPI_Mod-like"/>
</dbReference>
<dbReference type="PATRIC" id="fig|380242.3.peg.808"/>
<keyword evidence="3 8" id="KW-0489">Methyltransferase</keyword>
<evidence type="ECO:0000256" key="1">
    <source>
        <dbReference type="ARBA" id="ARBA00006594"/>
    </source>
</evidence>
<keyword evidence="5" id="KW-0949">S-adenosyl-L-methionine</keyword>
<keyword evidence="9" id="KW-1185">Reference proteome</keyword>
<comment type="similarity">
    <text evidence="1">Belongs to the N(4)/N(6)-methyltransferase family.</text>
</comment>
<gene>
    <name evidence="8" type="primary">dam_1</name>
    <name evidence="8" type="ORF">BROFUL_00639</name>
</gene>
<reference evidence="8 9" key="1">
    <citation type="journal article" date="2013" name="BMC Microbiol.">
        <title>Identification of the type II cytochrome c maturation pathway in anammox bacteria by comparative genomics.</title>
        <authorList>
            <person name="Ferousi C."/>
            <person name="Speth D.R."/>
            <person name="Reimann J."/>
            <person name="Op den Camp H.J."/>
            <person name="Allen J.W."/>
            <person name="Keltjens J.T."/>
            <person name="Jetten M.S."/>
        </authorList>
    </citation>
    <scope>NUCLEOTIDE SEQUENCE [LARGE SCALE GENOMIC DNA]</scope>
    <source>
        <strain evidence="8">RU1</strain>
    </source>
</reference>
<name>A0A0M2V0D2_9BACT</name>
<comment type="catalytic activity">
    <reaction evidence="6">
        <text>a 2'-deoxyadenosine in DNA + S-adenosyl-L-methionine = an N(6)-methyl-2'-deoxyadenosine in DNA + S-adenosyl-L-homocysteine + H(+)</text>
        <dbReference type="Rhea" id="RHEA:15197"/>
        <dbReference type="Rhea" id="RHEA-COMP:12418"/>
        <dbReference type="Rhea" id="RHEA-COMP:12419"/>
        <dbReference type="ChEBI" id="CHEBI:15378"/>
        <dbReference type="ChEBI" id="CHEBI:57856"/>
        <dbReference type="ChEBI" id="CHEBI:59789"/>
        <dbReference type="ChEBI" id="CHEBI:90615"/>
        <dbReference type="ChEBI" id="CHEBI:90616"/>
        <dbReference type="EC" id="2.1.1.72"/>
    </reaction>
</comment>
<evidence type="ECO:0000259" key="7">
    <source>
        <dbReference type="Pfam" id="PF01555"/>
    </source>
</evidence>
<dbReference type="GO" id="GO:0032259">
    <property type="term" value="P:methylation"/>
    <property type="evidence" value="ECO:0007669"/>
    <property type="project" value="UniProtKB-KW"/>
</dbReference>
<dbReference type="GO" id="GO:0009007">
    <property type="term" value="F:site-specific DNA-methyltransferase (adenine-specific) activity"/>
    <property type="evidence" value="ECO:0007669"/>
    <property type="project" value="UniProtKB-EC"/>
</dbReference>
<sequence>MPIYGKCFAPTPYQKTKYMAESLIEQLPKIVAEGKKEVERILEKISSPHKLTLQTNEFVLPCKDTSGLFKGLIPEFKPKARKYLGESQLGFAGISPGGQQKLHSEIGGEWVNRLCYGDNLLVMQALLAGDPATGLPSMRGKIDLIYNDPPFDSKADYRTKVMLPGATLEQRPTVIEQSAYSDTWKDGTVSYLKMMYPRLALMRELLSEQGSIYVHIDWHVGHYVKVLMDEIFGKENFRNEIYAKRIRKNVQERERVPRLNEALDSIYFYAKSSKHFINPPKKYNPKLERWHALDAQGLRNGMDYPLFGKIPPSGRHWAWTKEKAEQAIKEGKLRPNPQTGKPEYKIEATDHILRDTLWEDITVSAFTTGYSTEKKETLLECVLGMSSDKNSIIADFFTGSGTTAAVAEKLGRRWIVCDIGKPAIMITRKRLIDQEAKPFLYQSIGDYQKEAFASSRLFRRVGDLAHVVLNLYGAIPFPEENNPNRNIGYIKESKTLVMVDSPSKLTGFATMKKAQELRESFMGGWRKVVVLGWNFVFDIAAQIQALNDDKLEVLVIPPDLLDKLKTKAGYEKLLKTGQVRFSSLQYLSIKKPKVRGIDDNMDELTITLDNYVLLSPDALPLDEANKEKLQTVIEKDPLALIEYWSVDPDYDCETFRSKWQDYRNNTSNDSDPHHVVLEAKLKVPKVHHKRKICVKAVDVFGFESVVIKDTEE</sequence>
<dbReference type="GO" id="GO:0008170">
    <property type="term" value="F:N-methyltransferase activity"/>
    <property type="evidence" value="ECO:0007669"/>
    <property type="project" value="InterPro"/>
</dbReference>
<evidence type="ECO:0000313" key="9">
    <source>
        <dbReference type="Proteomes" id="UP000034954"/>
    </source>
</evidence>
<accession>A0A0M2V0D2</accession>
<evidence type="ECO:0000256" key="4">
    <source>
        <dbReference type="ARBA" id="ARBA00022679"/>
    </source>
</evidence>